<organism evidence="3 4">
    <name type="scientific">Rhodoplanes elegans</name>
    <dbReference type="NCBI Taxonomy" id="29408"/>
    <lineage>
        <taxon>Bacteria</taxon>
        <taxon>Pseudomonadati</taxon>
        <taxon>Pseudomonadota</taxon>
        <taxon>Alphaproteobacteria</taxon>
        <taxon>Hyphomicrobiales</taxon>
        <taxon>Nitrobacteraceae</taxon>
        <taxon>Rhodoplanes</taxon>
    </lineage>
</organism>
<evidence type="ECO:0000313" key="4">
    <source>
        <dbReference type="Proteomes" id="UP000248863"/>
    </source>
</evidence>
<sequence>MSVRLKSASHLLWVTTFMFLQTHQAFPLDIHTVNSSSGIVAWLSDSRQLPIIVVDFALIGAGSASDPDDKRGLANFGAQMLSEGAGVFDAKAFQEQLADIGATLSFAADRDALVGHLEVAREHRNRAFDLLRLALLQPRFDLEAIERVRIKRDVDLARLDNDPAYVASRAWWEAAFPEHPYKYPPLGSREANGRITSADLQNFQSRLTNSKLVVAAAGDVNAAELSDLLDRGFPNGSKGRGIDARAKAEYRTFAPAIVRLPFPQSACVFGQPGISPTSAEYLPLLVLNHILGGGTLTSRLFVQLRERRGLVYSIRTAPETLSQADLLIGRFATENVKTQPAIETIQAEWRRMAQGEISDKEITAAKSYLKDMLPVSMDGTSAISSRLLAVQRMMQGIDYIQQWRNRIESIDPELVRRTARKVFSTDALTFAVAGEPNGL</sequence>
<dbReference type="AlphaFoldDB" id="A0A327L0X0"/>
<feature type="domain" description="Peptidase M16 C-terminal" evidence="2">
    <location>
        <begin position="195"/>
        <end position="368"/>
    </location>
</feature>
<name>A0A327L0X0_9BRAD</name>
<dbReference type="SUPFAM" id="SSF63411">
    <property type="entry name" value="LuxS/MPP-like metallohydrolase"/>
    <property type="match status" value="2"/>
</dbReference>
<evidence type="ECO:0000259" key="1">
    <source>
        <dbReference type="Pfam" id="PF00675"/>
    </source>
</evidence>
<dbReference type="Proteomes" id="UP000248863">
    <property type="component" value="Unassembled WGS sequence"/>
</dbReference>
<dbReference type="InterPro" id="IPR011765">
    <property type="entry name" value="Pept_M16_N"/>
</dbReference>
<dbReference type="InterPro" id="IPR007863">
    <property type="entry name" value="Peptidase_M16_C"/>
</dbReference>
<evidence type="ECO:0000259" key="2">
    <source>
        <dbReference type="Pfam" id="PF05193"/>
    </source>
</evidence>
<accession>A0A327L0X0</accession>
<dbReference type="Pfam" id="PF05193">
    <property type="entry name" value="Peptidase_M16_C"/>
    <property type="match status" value="1"/>
</dbReference>
<evidence type="ECO:0000313" key="3">
    <source>
        <dbReference type="EMBL" id="RAI41318.1"/>
    </source>
</evidence>
<proteinExistence type="predicted"/>
<reference evidence="3 4" key="1">
    <citation type="submission" date="2017-07" db="EMBL/GenBank/DDBJ databases">
        <title>Draft Genome Sequences of Select Purple Nonsulfur Bacteria.</title>
        <authorList>
            <person name="Lasarre B."/>
            <person name="Mckinlay J.B."/>
        </authorList>
    </citation>
    <scope>NUCLEOTIDE SEQUENCE [LARGE SCALE GENOMIC DNA]</scope>
    <source>
        <strain evidence="3 4">DSM 11907</strain>
    </source>
</reference>
<dbReference type="OrthoDB" id="9811314at2"/>
<dbReference type="GO" id="GO:0046872">
    <property type="term" value="F:metal ion binding"/>
    <property type="evidence" value="ECO:0007669"/>
    <property type="project" value="InterPro"/>
</dbReference>
<gene>
    <name evidence="3" type="ORF">CH338_03570</name>
</gene>
<dbReference type="PANTHER" id="PTHR11851">
    <property type="entry name" value="METALLOPROTEASE"/>
    <property type="match status" value="1"/>
</dbReference>
<dbReference type="RefSeq" id="WP_012047523.1">
    <property type="nucleotide sequence ID" value="NZ_NHSK01000002.1"/>
</dbReference>
<dbReference type="InterPro" id="IPR011249">
    <property type="entry name" value="Metalloenz_LuxS/M16"/>
</dbReference>
<keyword evidence="4" id="KW-1185">Reference proteome</keyword>
<protein>
    <submittedName>
        <fullName evidence="3">Insulinase family protein</fullName>
    </submittedName>
</protein>
<dbReference type="Gene3D" id="3.30.830.10">
    <property type="entry name" value="Metalloenzyme, LuxS/M16 peptidase-like"/>
    <property type="match status" value="2"/>
</dbReference>
<feature type="domain" description="Peptidase M16 N-terminal" evidence="1">
    <location>
        <begin position="59"/>
        <end position="183"/>
    </location>
</feature>
<dbReference type="Pfam" id="PF00675">
    <property type="entry name" value="Peptidase_M16"/>
    <property type="match status" value="1"/>
</dbReference>
<dbReference type="PANTHER" id="PTHR11851:SF224">
    <property type="entry name" value="PROCESSING PROTEASE"/>
    <property type="match status" value="1"/>
</dbReference>
<dbReference type="EMBL" id="NPEU01000020">
    <property type="protein sequence ID" value="RAI41318.1"/>
    <property type="molecule type" value="Genomic_DNA"/>
</dbReference>
<comment type="caution">
    <text evidence="3">The sequence shown here is derived from an EMBL/GenBank/DDBJ whole genome shotgun (WGS) entry which is preliminary data.</text>
</comment>
<dbReference type="InterPro" id="IPR050361">
    <property type="entry name" value="MPP/UQCRC_Complex"/>
</dbReference>